<gene>
    <name evidence="1" type="ORF">ZEAMMB73_Zm00001d016448</name>
</gene>
<dbReference type="EMBL" id="CM000781">
    <property type="protein sequence ID" value="AQK70794.1"/>
    <property type="molecule type" value="Genomic_DNA"/>
</dbReference>
<protein>
    <submittedName>
        <fullName evidence="1">Uncharacterized protein</fullName>
    </submittedName>
</protein>
<proteinExistence type="predicted"/>
<reference evidence="1" key="1">
    <citation type="submission" date="2015-12" db="EMBL/GenBank/DDBJ databases">
        <title>Update maize B73 reference genome by single molecule sequencing technologies.</title>
        <authorList>
            <consortium name="Maize Genome Sequencing Project"/>
            <person name="Ware D."/>
        </authorList>
    </citation>
    <scope>NUCLEOTIDE SEQUENCE</scope>
    <source>
        <tissue evidence="1">Seedling</tissue>
    </source>
</reference>
<organism evidence="1">
    <name type="scientific">Zea mays</name>
    <name type="common">Maize</name>
    <dbReference type="NCBI Taxonomy" id="4577"/>
    <lineage>
        <taxon>Eukaryota</taxon>
        <taxon>Viridiplantae</taxon>
        <taxon>Streptophyta</taxon>
        <taxon>Embryophyta</taxon>
        <taxon>Tracheophyta</taxon>
        <taxon>Spermatophyta</taxon>
        <taxon>Magnoliopsida</taxon>
        <taxon>Liliopsida</taxon>
        <taxon>Poales</taxon>
        <taxon>Poaceae</taxon>
        <taxon>PACMAD clade</taxon>
        <taxon>Panicoideae</taxon>
        <taxon>Andropogonodae</taxon>
        <taxon>Andropogoneae</taxon>
        <taxon>Tripsacinae</taxon>
        <taxon>Zea</taxon>
    </lineage>
</organism>
<sequence length="30" mass="3571">MNLSILICMFFLLGSICHRHQKQRCQICMC</sequence>
<name>A0A1D6H7Q4_MAIZE</name>
<dbReference type="AlphaFoldDB" id="A0A1D6H7Q4"/>
<evidence type="ECO:0000313" key="1">
    <source>
        <dbReference type="EMBL" id="AQK70794.1"/>
    </source>
</evidence>
<accession>A0A1D6H7Q4</accession>